<sequence>MYNQNLMCIITFNYQPKWKKILYAPQPYEDNYVDETFLEQMRTNANVREHDYGGMVRSSAAITQQICAVLIFFSVFEFVCQDAVSAVLLGIIDVFLAVAGFVVLRIHLGLPLHTLDTLSSCLLFCATLSLMSPVLRTLTKSYADDTIWALATFLGLLHLITHDYNYVNSGIGRFSGTISLNAAVFTAVLLGSRLQSNEHVFAFILLAIEIFAMFPIFQREIKRHSERLHLMTTAVLFALSLALTWQLSGLLSVVSGVLVLFLAFVCPLWFMHVQESKNEILGPWDIAHIQPEQ</sequence>
<dbReference type="PIRSF" id="PIRSF016104">
    <property type="entry name" value="GPI2"/>
    <property type="match status" value="1"/>
</dbReference>
<feature type="transmembrane region" description="Helical" evidence="8">
    <location>
        <begin position="60"/>
        <end position="79"/>
    </location>
</feature>
<dbReference type="VEuPathDB" id="FungiDB:DD237_001884"/>
<gene>
    <name evidence="10" type="ORF">DD237_001884</name>
    <name evidence="9" type="ORF">DD238_001168</name>
</gene>
<dbReference type="PANTHER" id="PTHR12982:SF0">
    <property type="entry name" value="PHOSPHATIDYLINOSITOL N-ACETYLGLUCOSAMINYLTRANSFERASE SUBUNIT C"/>
    <property type="match status" value="1"/>
</dbReference>
<evidence type="ECO:0000313" key="10">
    <source>
        <dbReference type="EMBL" id="RQM18037.1"/>
    </source>
</evidence>
<feature type="transmembrane region" description="Helical" evidence="8">
    <location>
        <begin position="174"/>
        <end position="194"/>
    </location>
</feature>
<keyword evidence="7 8" id="KW-0472">Membrane</keyword>
<dbReference type="UniPathway" id="UPA00196"/>
<feature type="transmembrane region" description="Helical" evidence="8">
    <location>
        <begin position="229"/>
        <end position="247"/>
    </location>
</feature>
<evidence type="ECO:0000313" key="11">
    <source>
        <dbReference type="Proteomes" id="UP000282087"/>
    </source>
</evidence>
<evidence type="ECO:0000256" key="1">
    <source>
        <dbReference type="ARBA" id="ARBA00004141"/>
    </source>
</evidence>
<feature type="transmembrane region" description="Helical" evidence="8">
    <location>
        <begin position="118"/>
        <end position="135"/>
    </location>
</feature>
<feature type="transmembrane region" description="Helical" evidence="8">
    <location>
        <begin position="253"/>
        <end position="271"/>
    </location>
</feature>
<comment type="similarity">
    <text evidence="3">Belongs to the PIGC family.</text>
</comment>
<dbReference type="EMBL" id="QKXF01000084">
    <property type="protein sequence ID" value="RQM18037.1"/>
    <property type="molecule type" value="Genomic_DNA"/>
</dbReference>
<evidence type="ECO:0000256" key="3">
    <source>
        <dbReference type="ARBA" id="ARBA00008321"/>
    </source>
</evidence>
<comment type="pathway">
    <text evidence="2">Glycolipid biosynthesis; glycosylphosphatidylinositol-anchor biosynthesis.</text>
</comment>
<evidence type="ECO:0000256" key="8">
    <source>
        <dbReference type="SAM" id="Phobius"/>
    </source>
</evidence>
<feature type="transmembrane region" description="Helical" evidence="8">
    <location>
        <begin position="200"/>
        <end position="217"/>
    </location>
</feature>
<keyword evidence="5 8" id="KW-0812">Transmembrane</keyword>
<organism evidence="9 11">
    <name type="scientific">Peronospora effusa</name>
    <dbReference type="NCBI Taxonomy" id="542832"/>
    <lineage>
        <taxon>Eukaryota</taxon>
        <taxon>Sar</taxon>
        <taxon>Stramenopiles</taxon>
        <taxon>Oomycota</taxon>
        <taxon>Peronosporomycetes</taxon>
        <taxon>Peronosporales</taxon>
        <taxon>Peronosporaceae</taxon>
        <taxon>Peronospora</taxon>
    </lineage>
</organism>
<feature type="transmembrane region" description="Helical" evidence="8">
    <location>
        <begin position="85"/>
        <end position="106"/>
    </location>
</feature>
<comment type="caution">
    <text evidence="9">The sequence shown here is derived from an EMBL/GenBank/DDBJ whole genome shotgun (WGS) entry which is preliminary data.</text>
</comment>
<dbReference type="OrthoDB" id="196709at2759"/>
<dbReference type="STRING" id="542832.A0A3M6VIH1"/>
<evidence type="ECO:0008006" key="13">
    <source>
        <dbReference type="Google" id="ProtNLM"/>
    </source>
</evidence>
<keyword evidence="11" id="KW-1185">Reference proteome</keyword>
<dbReference type="Pfam" id="PF06432">
    <property type="entry name" value="GPI2"/>
    <property type="match status" value="1"/>
</dbReference>
<name>A0A3M6VIH1_9STRA</name>
<keyword evidence="4" id="KW-0337">GPI-anchor biosynthesis</keyword>
<dbReference type="InterPro" id="IPR009450">
    <property type="entry name" value="Plno_GlcNAc_GPI2"/>
</dbReference>
<dbReference type="EMBL" id="QLLG01000215">
    <property type="protein sequence ID" value="RMX66102.1"/>
    <property type="molecule type" value="Genomic_DNA"/>
</dbReference>
<dbReference type="PANTHER" id="PTHR12982">
    <property type="entry name" value="PHOSPHATIDYLINOSITOL GLYCAN, CLASS C"/>
    <property type="match status" value="1"/>
</dbReference>
<evidence type="ECO:0000313" key="12">
    <source>
        <dbReference type="Proteomes" id="UP000286097"/>
    </source>
</evidence>
<dbReference type="AlphaFoldDB" id="A0A3M6VIH1"/>
<evidence type="ECO:0000256" key="5">
    <source>
        <dbReference type="ARBA" id="ARBA00022692"/>
    </source>
</evidence>
<feature type="transmembrane region" description="Helical" evidence="8">
    <location>
        <begin position="147"/>
        <end position="167"/>
    </location>
</feature>
<dbReference type="GO" id="GO:0000506">
    <property type="term" value="C:glycosylphosphatidylinositol-N-acetylglucosaminyltransferase (GPI-GnT) complex"/>
    <property type="evidence" value="ECO:0007669"/>
    <property type="project" value="TreeGrafter"/>
</dbReference>
<dbReference type="Proteomes" id="UP000286097">
    <property type="component" value="Unassembled WGS sequence"/>
</dbReference>
<evidence type="ECO:0000256" key="6">
    <source>
        <dbReference type="ARBA" id="ARBA00022989"/>
    </source>
</evidence>
<accession>A0A3M6VIH1</accession>
<protein>
    <recommendedName>
        <fullName evidence="13">Phosphatidylinositol N-acetylglucosaminyltransferase subunit C</fullName>
    </recommendedName>
</protein>
<comment type="subcellular location">
    <subcellularLocation>
        <location evidence="1">Membrane</location>
        <topology evidence="1">Multi-pass membrane protein</topology>
    </subcellularLocation>
</comment>
<reference evidence="11 12" key="1">
    <citation type="submission" date="2018-06" db="EMBL/GenBank/DDBJ databases">
        <title>Comparative genomics of downy mildews reveals potential adaptations to biotrophy.</title>
        <authorList>
            <person name="Fletcher K."/>
            <person name="Klosterman S.J."/>
            <person name="Derevnina L."/>
            <person name="Martin F."/>
            <person name="Koike S."/>
            <person name="Reyes Chin-Wo S."/>
            <person name="Mou B."/>
            <person name="Michelmore R."/>
        </authorList>
    </citation>
    <scope>NUCLEOTIDE SEQUENCE [LARGE SCALE GENOMIC DNA]</scope>
    <source>
        <strain evidence="10 12">R13</strain>
        <strain evidence="9 11">R14</strain>
    </source>
</reference>
<evidence type="ECO:0000256" key="2">
    <source>
        <dbReference type="ARBA" id="ARBA00004687"/>
    </source>
</evidence>
<dbReference type="Proteomes" id="UP000282087">
    <property type="component" value="Unassembled WGS sequence"/>
</dbReference>
<keyword evidence="6 8" id="KW-1133">Transmembrane helix</keyword>
<evidence type="ECO:0000313" key="9">
    <source>
        <dbReference type="EMBL" id="RMX66102.1"/>
    </source>
</evidence>
<dbReference type="GO" id="GO:0006506">
    <property type="term" value="P:GPI anchor biosynthetic process"/>
    <property type="evidence" value="ECO:0007669"/>
    <property type="project" value="UniProtKB-UniPathway"/>
</dbReference>
<evidence type="ECO:0000256" key="7">
    <source>
        <dbReference type="ARBA" id="ARBA00023136"/>
    </source>
</evidence>
<evidence type="ECO:0000256" key="4">
    <source>
        <dbReference type="ARBA" id="ARBA00022502"/>
    </source>
</evidence>
<proteinExistence type="inferred from homology"/>